<sequence length="159" mass="17427">MLRVPPTIDKSAKGPKTSEVGSDVVSVVVDSLGERVSSQIHRFVIVSVDDTRVKACPVVTYSGRGTMDPSCVAAEHAVIYLSGTSPMPFEGEVKKGMDRDPIEVEPVDNGVTLQPASRIRFGRTYTIDRDVEVKEIGLVIPEHMERVIRYWGEEQGGVE</sequence>
<dbReference type="PANTHER" id="PTHR35391:SF5">
    <property type="entry name" value="DUF6590 DOMAIN-CONTAINING PROTEIN"/>
    <property type="match status" value="1"/>
</dbReference>
<gene>
    <name evidence="2" type="ORF">BU26DRAFT_422178</name>
</gene>
<dbReference type="PANTHER" id="PTHR35391">
    <property type="entry name" value="C2H2-TYPE DOMAIN-CONTAINING PROTEIN-RELATED"/>
    <property type="match status" value="1"/>
</dbReference>
<evidence type="ECO:0000259" key="1">
    <source>
        <dbReference type="Pfam" id="PF20233"/>
    </source>
</evidence>
<proteinExistence type="predicted"/>
<dbReference type="Proteomes" id="UP000800094">
    <property type="component" value="Unassembled WGS sequence"/>
</dbReference>
<protein>
    <recommendedName>
        <fullName evidence="1">DUF6590 domain-containing protein</fullName>
    </recommendedName>
</protein>
<dbReference type="OrthoDB" id="3559580at2759"/>
<dbReference type="RefSeq" id="XP_033686921.1">
    <property type="nucleotide sequence ID" value="XM_033823445.1"/>
</dbReference>
<organism evidence="2 3">
    <name type="scientific">Trematosphaeria pertusa</name>
    <dbReference type="NCBI Taxonomy" id="390896"/>
    <lineage>
        <taxon>Eukaryota</taxon>
        <taxon>Fungi</taxon>
        <taxon>Dikarya</taxon>
        <taxon>Ascomycota</taxon>
        <taxon>Pezizomycotina</taxon>
        <taxon>Dothideomycetes</taxon>
        <taxon>Pleosporomycetidae</taxon>
        <taxon>Pleosporales</taxon>
        <taxon>Massarineae</taxon>
        <taxon>Trematosphaeriaceae</taxon>
        <taxon>Trematosphaeria</taxon>
    </lineage>
</organism>
<dbReference type="InterPro" id="IPR046497">
    <property type="entry name" value="DUF6590"/>
</dbReference>
<keyword evidence="3" id="KW-1185">Reference proteome</keyword>
<dbReference type="GeneID" id="54576775"/>
<name>A0A6A6INW5_9PLEO</name>
<accession>A0A6A6INW5</accession>
<dbReference type="Pfam" id="PF20233">
    <property type="entry name" value="DUF6590"/>
    <property type="match status" value="1"/>
</dbReference>
<reference evidence="2" key="1">
    <citation type="journal article" date="2020" name="Stud. Mycol.">
        <title>101 Dothideomycetes genomes: a test case for predicting lifestyles and emergence of pathogens.</title>
        <authorList>
            <person name="Haridas S."/>
            <person name="Albert R."/>
            <person name="Binder M."/>
            <person name="Bloem J."/>
            <person name="Labutti K."/>
            <person name="Salamov A."/>
            <person name="Andreopoulos B."/>
            <person name="Baker S."/>
            <person name="Barry K."/>
            <person name="Bills G."/>
            <person name="Bluhm B."/>
            <person name="Cannon C."/>
            <person name="Castanera R."/>
            <person name="Culley D."/>
            <person name="Daum C."/>
            <person name="Ezra D."/>
            <person name="Gonzalez J."/>
            <person name="Henrissat B."/>
            <person name="Kuo A."/>
            <person name="Liang C."/>
            <person name="Lipzen A."/>
            <person name="Lutzoni F."/>
            <person name="Magnuson J."/>
            <person name="Mondo S."/>
            <person name="Nolan M."/>
            <person name="Ohm R."/>
            <person name="Pangilinan J."/>
            <person name="Park H.-J."/>
            <person name="Ramirez L."/>
            <person name="Alfaro M."/>
            <person name="Sun H."/>
            <person name="Tritt A."/>
            <person name="Yoshinaga Y."/>
            <person name="Zwiers L.-H."/>
            <person name="Turgeon B."/>
            <person name="Goodwin S."/>
            <person name="Spatafora J."/>
            <person name="Crous P."/>
            <person name="Grigoriev I."/>
        </authorList>
    </citation>
    <scope>NUCLEOTIDE SEQUENCE</scope>
    <source>
        <strain evidence="2">CBS 122368</strain>
    </source>
</reference>
<evidence type="ECO:0000313" key="2">
    <source>
        <dbReference type="EMBL" id="KAF2251917.1"/>
    </source>
</evidence>
<evidence type="ECO:0000313" key="3">
    <source>
        <dbReference type="Proteomes" id="UP000800094"/>
    </source>
</evidence>
<dbReference type="AlphaFoldDB" id="A0A6A6INW5"/>
<dbReference type="EMBL" id="ML987192">
    <property type="protein sequence ID" value="KAF2251917.1"/>
    <property type="molecule type" value="Genomic_DNA"/>
</dbReference>
<feature type="domain" description="DUF6590" evidence="1">
    <location>
        <begin position="22"/>
        <end position="148"/>
    </location>
</feature>